<evidence type="ECO:0000259" key="5">
    <source>
        <dbReference type="Pfam" id="PF01467"/>
    </source>
</evidence>
<dbReference type="AlphaFoldDB" id="F2L4G6"/>
<dbReference type="Proteomes" id="UP000008138">
    <property type="component" value="Chromosome"/>
</dbReference>
<dbReference type="HOGENOM" id="CLU_108783_0_0_2"/>
<dbReference type="Pfam" id="PF01467">
    <property type="entry name" value="CTP_transf_like"/>
    <property type="match status" value="1"/>
</dbReference>
<dbReference type="eggNOG" id="arCOG00972">
    <property type="taxonomic scope" value="Archaea"/>
</dbReference>
<comment type="pathway">
    <text evidence="4">Cofactor biosynthesis; NAD(+) biosynthesis; NAD(+) from nicotinamide D-ribonucleotide: step 1/1.</text>
</comment>
<keyword evidence="2 4" id="KW-0808">Transferase</keyword>
<dbReference type="InterPro" id="IPR004821">
    <property type="entry name" value="Cyt_trans-like"/>
</dbReference>
<dbReference type="InterPro" id="IPR014729">
    <property type="entry name" value="Rossmann-like_a/b/a_fold"/>
</dbReference>
<evidence type="ECO:0000313" key="6">
    <source>
        <dbReference type="EMBL" id="AEA13398.1"/>
    </source>
</evidence>
<sequence>MRVAFIGRFQPLHLGHVKVLEWLSERYDDVVVVIGSADKGITRDNPFTVGERIEMFLRTFDKRFVLCAVPDTNGGSSLWGAYVRHWCPRFEVAFSNNGYVRAALRYAGVDVREHPLFDREILSGKHIREMIALGDQKWRELVPRSVSDLIDEVDGVRRIRDLYEEVRFI</sequence>
<comment type="subcellular location">
    <subcellularLocation>
        <location evidence="4">Cytoplasm</location>
    </subcellularLocation>
</comment>
<evidence type="ECO:0000256" key="1">
    <source>
        <dbReference type="ARBA" id="ARBA00010124"/>
    </source>
</evidence>
<dbReference type="UniPathway" id="UPA00253">
    <property type="reaction ID" value="UER00600"/>
</dbReference>
<dbReference type="GO" id="GO:0000309">
    <property type="term" value="F:nicotinamide-nucleotide adenylyltransferase activity"/>
    <property type="evidence" value="ECO:0007669"/>
    <property type="project" value="UniProtKB-UniRule"/>
</dbReference>
<dbReference type="NCBIfam" id="TIGR00125">
    <property type="entry name" value="cyt_tran_rel"/>
    <property type="match status" value="1"/>
</dbReference>
<dbReference type="RefSeq" id="WP_013680733.1">
    <property type="nucleotide sequence ID" value="NC_015315.1"/>
</dbReference>
<evidence type="ECO:0000256" key="3">
    <source>
        <dbReference type="ARBA" id="ARBA00022695"/>
    </source>
</evidence>
<name>F2L4G6_THEU7</name>
<keyword evidence="4" id="KW-0662">Pyridine nucleotide biosynthesis</keyword>
<dbReference type="KEGG" id="tuz:TUZN_1939"/>
<keyword evidence="3 4" id="KW-0548">Nucleotidyltransferase</keyword>
<evidence type="ECO:0000256" key="2">
    <source>
        <dbReference type="ARBA" id="ARBA00022679"/>
    </source>
</evidence>
<dbReference type="PANTHER" id="PTHR21342">
    <property type="entry name" value="PHOSPHOPANTETHEINE ADENYLYLTRANSFERASE"/>
    <property type="match status" value="1"/>
</dbReference>
<comment type="similarity">
    <text evidence="1 4">Belongs to the archaeal NMN adenylyltransferase family.</text>
</comment>
<dbReference type="EC" id="2.7.7.1" evidence="4"/>
<dbReference type="GeneID" id="10361451"/>
<dbReference type="GO" id="GO:0005524">
    <property type="term" value="F:ATP binding"/>
    <property type="evidence" value="ECO:0007669"/>
    <property type="project" value="UniProtKB-KW"/>
</dbReference>
<dbReference type="NCBIfam" id="NF002243">
    <property type="entry name" value="PRK01153.1"/>
    <property type="match status" value="1"/>
</dbReference>
<keyword evidence="7" id="KW-1185">Reference proteome</keyword>
<gene>
    <name evidence="6" type="ordered locus">TUZN_1939</name>
</gene>
<evidence type="ECO:0000313" key="7">
    <source>
        <dbReference type="Proteomes" id="UP000008138"/>
    </source>
</evidence>
<evidence type="ECO:0000256" key="4">
    <source>
        <dbReference type="HAMAP-Rule" id="MF_00243"/>
    </source>
</evidence>
<comment type="catalytic activity">
    <reaction evidence="4">
        <text>beta-nicotinamide D-ribonucleotide + ATP + H(+) = diphosphate + NAD(+)</text>
        <dbReference type="Rhea" id="RHEA:21360"/>
        <dbReference type="ChEBI" id="CHEBI:14649"/>
        <dbReference type="ChEBI" id="CHEBI:15378"/>
        <dbReference type="ChEBI" id="CHEBI:30616"/>
        <dbReference type="ChEBI" id="CHEBI:33019"/>
        <dbReference type="ChEBI" id="CHEBI:57540"/>
        <dbReference type="EC" id="2.7.7.1"/>
    </reaction>
</comment>
<accession>F2L4G6</accession>
<feature type="domain" description="Cytidyltransferase-like" evidence="5">
    <location>
        <begin position="5"/>
        <end position="56"/>
    </location>
</feature>
<dbReference type="PANTHER" id="PTHR21342:SF0">
    <property type="entry name" value="BIFUNCTIONAL NMN ADENYLYLTRANSFERASE_NUDIX HYDROLASE"/>
    <property type="match status" value="1"/>
</dbReference>
<dbReference type="InterPro" id="IPR006418">
    <property type="entry name" value="NMN_Atrans_arc"/>
</dbReference>
<keyword evidence="4" id="KW-0547">Nucleotide-binding</keyword>
<dbReference type="OrthoDB" id="264480at2157"/>
<proteinExistence type="inferred from homology"/>
<reference evidence="6 7" key="1">
    <citation type="journal article" date="2011" name="J. Bacteriol.">
        <title>Complete genome sequence of the thermoacidophilic crenarchaeon Thermoproteus uzoniensis 768-20.</title>
        <authorList>
            <person name="Mardanov A.V."/>
            <person name="Gumerov V.M."/>
            <person name="Beletsky A.V."/>
            <person name="Prokofeva M.I."/>
            <person name="Bonch-Osmolovskaya E.A."/>
            <person name="Ravin N.V."/>
            <person name="Skryabin K.G."/>
        </authorList>
    </citation>
    <scope>NUCLEOTIDE SEQUENCE [LARGE SCALE GENOMIC DNA]</scope>
    <source>
        <strain evidence="6 7">768-20</strain>
    </source>
</reference>
<dbReference type="GO" id="GO:0009435">
    <property type="term" value="P:NAD+ biosynthetic process"/>
    <property type="evidence" value="ECO:0007669"/>
    <property type="project" value="UniProtKB-UniRule"/>
</dbReference>
<organism evidence="6 7">
    <name type="scientific">Thermoproteus uzoniensis (strain 768-20)</name>
    <dbReference type="NCBI Taxonomy" id="999630"/>
    <lineage>
        <taxon>Archaea</taxon>
        <taxon>Thermoproteota</taxon>
        <taxon>Thermoprotei</taxon>
        <taxon>Thermoproteales</taxon>
        <taxon>Thermoproteaceae</taxon>
        <taxon>Thermoproteus</taxon>
    </lineage>
</organism>
<dbReference type="STRING" id="999630.TUZN_1939"/>
<dbReference type="HAMAP" id="MF_00243">
    <property type="entry name" value="NMN_adenylyltr"/>
    <property type="match status" value="1"/>
</dbReference>
<dbReference type="GO" id="GO:0005737">
    <property type="term" value="C:cytoplasm"/>
    <property type="evidence" value="ECO:0007669"/>
    <property type="project" value="UniProtKB-SubCell"/>
</dbReference>
<keyword evidence="4" id="KW-0520">NAD</keyword>
<keyword evidence="4" id="KW-0067">ATP-binding</keyword>
<keyword evidence="4" id="KW-0963">Cytoplasm</keyword>
<reference key="2">
    <citation type="submission" date="2011-03" db="EMBL/GenBank/DDBJ databases">
        <title>Complete genome sequence of the thermoacidophilic crenarchaeon Thermoproteus uzoniensis 768-20.</title>
        <authorList>
            <person name="Mardanov A.V."/>
            <person name="Gumerov V.M."/>
            <person name="Beletsky A.V."/>
            <person name="Prokofeva M.I."/>
            <person name="Bonch-Osmolovskaya E.A."/>
            <person name="Ravin N.V."/>
            <person name="Skryabin K.G."/>
        </authorList>
    </citation>
    <scope>NUCLEOTIDE SEQUENCE</scope>
    <source>
        <strain>768-20</strain>
    </source>
</reference>
<protein>
    <recommendedName>
        <fullName evidence="4">Nicotinamide-nucleotide adenylyltransferase</fullName>
        <ecNumber evidence="4">2.7.7.1</ecNumber>
    </recommendedName>
    <alternativeName>
        <fullName evidence="4">NAD(+) diphosphorylase</fullName>
    </alternativeName>
    <alternativeName>
        <fullName evidence="4">NAD(+) pyrophosphorylase</fullName>
    </alternativeName>
    <alternativeName>
        <fullName evidence="4">NMN adenylyltransferase</fullName>
    </alternativeName>
</protein>
<dbReference type="EMBL" id="CP002590">
    <property type="protein sequence ID" value="AEA13398.1"/>
    <property type="molecule type" value="Genomic_DNA"/>
</dbReference>
<dbReference type="Gene3D" id="3.40.50.620">
    <property type="entry name" value="HUPs"/>
    <property type="match status" value="1"/>
</dbReference>
<dbReference type="SUPFAM" id="SSF52374">
    <property type="entry name" value="Nucleotidylyl transferase"/>
    <property type="match status" value="1"/>
</dbReference>